<evidence type="ECO:0000256" key="4">
    <source>
        <dbReference type="ARBA" id="ARBA00022475"/>
    </source>
</evidence>
<keyword evidence="4" id="KW-1003">Cell membrane</keyword>
<name>A0A6J4QN56_9ACTN</name>
<evidence type="ECO:0000256" key="2">
    <source>
        <dbReference type="ARBA" id="ARBA00005658"/>
    </source>
</evidence>
<dbReference type="InterPro" id="IPR000060">
    <property type="entry name" value="BCCT_transptr"/>
</dbReference>
<evidence type="ECO:0000256" key="9">
    <source>
        <dbReference type="SAM" id="Phobius"/>
    </source>
</evidence>
<dbReference type="InterPro" id="IPR018093">
    <property type="entry name" value="BCCT_CS"/>
</dbReference>
<dbReference type="PANTHER" id="PTHR30047:SF7">
    <property type="entry name" value="HIGH-AFFINITY CHOLINE TRANSPORT PROTEIN"/>
    <property type="match status" value="1"/>
</dbReference>
<comment type="similarity">
    <text evidence="2">Belongs to the BCCT transporter (TC 2.A.15) family.</text>
</comment>
<evidence type="ECO:0000256" key="3">
    <source>
        <dbReference type="ARBA" id="ARBA00022448"/>
    </source>
</evidence>
<reference evidence="10" key="1">
    <citation type="submission" date="2020-02" db="EMBL/GenBank/DDBJ databases">
        <authorList>
            <person name="Meier V. D."/>
        </authorList>
    </citation>
    <scope>NUCLEOTIDE SEQUENCE</scope>
    <source>
        <strain evidence="10">AVDCRST_MAG82</strain>
    </source>
</reference>
<feature type="region of interest" description="Disordered" evidence="8">
    <location>
        <begin position="204"/>
        <end position="244"/>
    </location>
</feature>
<evidence type="ECO:0000313" key="10">
    <source>
        <dbReference type="EMBL" id="CAA9445486.1"/>
    </source>
</evidence>
<organism evidence="10">
    <name type="scientific">uncultured Rubrobacteraceae bacterium</name>
    <dbReference type="NCBI Taxonomy" id="349277"/>
    <lineage>
        <taxon>Bacteria</taxon>
        <taxon>Bacillati</taxon>
        <taxon>Actinomycetota</taxon>
        <taxon>Rubrobacteria</taxon>
        <taxon>Rubrobacterales</taxon>
        <taxon>Rubrobacteraceae</taxon>
        <taxon>environmental samples</taxon>
    </lineage>
</organism>
<keyword evidence="7 9" id="KW-0472">Membrane</keyword>
<feature type="transmembrane region" description="Helical" evidence="9">
    <location>
        <begin position="109"/>
        <end position="134"/>
    </location>
</feature>
<feature type="transmembrane region" description="Helical" evidence="9">
    <location>
        <begin position="49"/>
        <end position="71"/>
    </location>
</feature>
<dbReference type="AlphaFoldDB" id="A0A6J4QN56"/>
<dbReference type="Pfam" id="PF02028">
    <property type="entry name" value="BCCT"/>
    <property type="match status" value="1"/>
</dbReference>
<keyword evidence="6 9" id="KW-1133">Transmembrane helix</keyword>
<dbReference type="EMBL" id="CADCVA010000398">
    <property type="protein sequence ID" value="CAA9445486.1"/>
    <property type="molecule type" value="Genomic_DNA"/>
</dbReference>
<feature type="transmembrane region" description="Helical" evidence="9">
    <location>
        <begin position="19"/>
        <end position="37"/>
    </location>
</feature>
<protein>
    <submittedName>
        <fullName evidence="10">Glycine betaine transporter OpuD</fullName>
    </submittedName>
</protein>
<sequence>MSFTTAANGDGEFLTSWTIFYWVWWASWGPFVGTFIARISRGRTIREFTFGVLLVPSLVSFVWFAVFGGAAMNLDLFSGANIAAAVAESQEAALFSTLEQFPLATVTSFIAILLVGIFFISGADAASVVMGMLSSRGTLHPKAWNVAMWGALTGAAAAVALLFGGLEGLQTVAILAGAPFALIIIGMVYSLFKALREEKLPSAVVQPGAAPEPGRAMSSPSGAPAPQRMSAKDPREPGRGPYTG</sequence>
<accession>A0A6J4QN56</accession>
<proteinExistence type="inferred from homology"/>
<dbReference type="GO" id="GO:0005886">
    <property type="term" value="C:plasma membrane"/>
    <property type="evidence" value="ECO:0007669"/>
    <property type="project" value="UniProtKB-SubCell"/>
</dbReference>
<evidence type="ECO:0000256" key="7">
    <source>
        <dbReference type="ARBA" id="ARBA00023136"/>
    </source>
</evidence>
<keyword evidence="3" id="KW-0813">Transport</keyword>
<evidence type="ECO:0000256" key="8">
    <source>
        <dbReference type="SAM" id="MobiDB-lite"/>
    </source>
</evidence>
<dbReference type="GO" id="GO:0022857">
    <property type="term" value="F:transmembrane transporter activity"/>
    <property type="evidence" value="ECO:0007669"/>
    <property type="project" value="InterPro"/>
</dbReference>
<feature type="transmembrane region" description="Helical" evidence="9">
    <location>
        <begin position="146"/>
        <end position="166"/>
    </location>
</feature>
<evidence type="ECO:0000256" key="6">
    <source>
        <dbReference type="ARBA" id="ARBA00022989"/>
    </source>
</evidence>
<gene>
    <name evidence="10" type="ORF">AVDCRST_MAG82-3282</name>
</gene>
<dbReference type="PANTHER" id="PTHR30047">
    <property type="entry name" value="HIGH-AFFINITY CHOLINE TRANSPORT PROTEIN-RELATED"/>
    <property type="match status" value="1"/>
</dbReference>
<evidence type="ECO:0000256" key="1">
    <source>
        <dbReference type="ARBA" id="ARBA00004651"/>
    </source>
</evidence>
<comment type="subcellular location">
    <subcellularLocation>
        <location evidence="1">Cell membrane</location>
        <topology evidence="1">Multi-pass membrane protein</topology>
    </subcellularLocation>
</comment>
<evidence type="ECO:0000256" key="5">
    <source>
        <dbReference type="ARBA" id="ARBA00022692"/>
    </source>
</evidence>
<feature type="transmembrane region" description="Helical" evidence="9">
    <location>
        <begin position="172"/>
        <end position="192"/>
    </location>
</feature>
<dbReference type="PROSITE" id="PS01303">
    <property type="entry name" value="BCCT"/>
    <property type="match status" value="1"/>
</dbReference>
<keyword evidence="5 9" id="KW-0812">Transmembrane</keyword>